<proteinExistence type="predicted"/>
<organism evidence="1 2">
    <name type="scientific">Ectocarpus siliculosus</name>
    <name type="common">Brown alga</name>
    <name type="synonym">Conferva siliculosa</name>
    <dbReference type="NCBI Taxonomy" id="2880"/>
    <lineage>
        <taxon>Eukaryota</taxon>
        <taxon>Sar</taxon>
        <taxon>Stramenopiles</taxon>
        <taxon>Ochrophyta</taxon>
        <taxon>PX clade</taxon>
        <taxon>Phaeophyceae</taxon>
        <taxon>Ectocarpales</taxon>
        <taxon>Ectocarpaceae</taxon>
        <taxon>Ectocarpus</taxon>
    </lineage>
</organism>
<evidence type="ECO:0000313" key="1">
    <source>
        <dbReference type="EMBL" id="CBJ49091.1"/>
    </source>
</evidence>
<name>D7FK02_ECTSI</name>
<keyword evidence="2" id="KW-1185">Reference proteome</keyword>
<evidence type="ECO:0000313" key="2">
    <source>
        <dbReference type="Proteomes" id="UP000002630"/>
    </source>
</evidence>
<dbReference type="InParanoid" id="D7FK02"/>
<dbReference type="Proteomes" id="UP000002630">
    <property type="component" value="Linkage Group LG13"/>
</dbReference>
<protein>
    <submittedName>
        <fullName evidence="1">Uncharacterized protein</fullName>
    </submittedName>
</protein>
<reference evidence="1 2" key="1">
    <citation type="journal article" date="2010" name="Nature">
        <title>The Ectocarpus genome and the independent evolution of multicellularity in brown algae.</title>
        <authorList>
            <person name="Cock J.M."/>
            <person name="Sterck L."/>
            <person name="Rouze P."/>
            <person name="Scornet D."/>
            <person name="Allen A.E."/>
            <person name="Amoutzias G."/>
            <person name="Anthouard V."/>
            <person name="Artiguenave F."/>
            <person name="Aury J.M."/>
            <person name="Badger J.H."/>
            <person name="Beszteri B."/>
            <person name="Billiau K."/>
            <person name="Bonnet E."/>
            <person name="Bothwell J.H."/>
            <person name="Bowler C."/>
            <person name="Boyen C."/>
            <person name="Brownlee C."/>
            <person name="Carrano C.J."/>
            <person name="Charrier B."/>
            <person name="Cho G.Y."/>
            <person name="Coelho S.M."/>
            <person name="Collen J."/>
            <person name="Corre E."/>
            <person name="Da Silva C."/>
            <person name="Delage L."/>
            <person name="Delaroque N."/>
            <person name="Dittami S.M."/>
            <person name="Doulbeau S."/>
            <person name="Elias M."/>
            <person name="Farnham G."/>
            <person name="Gachon C.M."/>
            <person name="Gschloessl B."/>
            <person name="Heesch S."/>
            <person name="Jabbari K."/>
            <person name="Jubin C."/>
            <person name="Kawai H."/>
            <person name="Kimura K."/>
            <person name="Kloareg B."/>
            <person name="Kupper F.C."/>
            <person name="Lang D."/>
            <person name="Le Bail A."/>
            <person name="Leblanc C."/>
            <person name="Lerouge P."/>
            <person name="Lohr M."/>
            <person name="Lopez P.J."/>
            <person name="Martens C."/>
            <person name="Maumus F."/>
            <person name="Michel G."/>
            <person name="Miranda-Saavedra D."/>
            <person name="Morales J."/>
            <person name="Moreau H."/>
            <person name="Motomura T."/>
            <person name="Nagasato C."/>
            <person name="Napoli C.A."/>
            <person name="Nelson D.R."/>
            <person name="Nyvall-Collen P."/>
            <person name="Peters A.F."/>
            <person name="Pommier C."/>
            <person name="Potin P."/>
            <person name="Poulain J."/>
            <person name="Quesneville H."/>
            <person name="Read B."/>
            <person name="Rensing S.A."/>
            <person name="Ritter A."/>
            <person name="Rousvoal S."/>
            <person name="Samanta M."/>
            <person name="Samson G."/>
            <person name="Schroeder D.C."/>
            <person name="Segurens B."/>
            <person name="Strittmatter M."/>
            <person name="Tonon T."/>
            <person name="Tregear J.W."/>
            <person name="Valentin K."/>
            <person name="von Dassow P."/>
            <person name="Yamagishi T."/>
            <person name="Van de Peer Y."/>
            <person name="Wincker P."/>
        </authorList>
    </citation>
    <scope>NUCLEOTIDE SEQUENCE [LARGE SCALE GENOMIC DNA]</scope>
    <source>
        <strain evidence="2">Ec32 / CCAP1310/4</strain>
    </source>
</reference>
<dbReference type="EMBL" id="FN649738">
    <property type="protein sequence ID" value="CBJ49091.1"/>
    <property type="molecule type" value="Genomic_DNA"/>
</dbReference>
<accession>D7FK02</accession>
<sequence>MMDAGVEELDLQGDEETKKLSTVPCARLLQWRPPCSKAEPLL</sequence>
<dbReference type="AlphaFoldDB" id="D7FK02"/>
<gene>
    <name evidence="1" type="ORF">Esi_0139_0028</name>
</gene>
<dbReference type="EMBL" id="FN647992">
    <property type="protein sequence ID" value="CBJ49091.1"/>
    <property type="molecule type" value="Genomic_DNA"/>
</dbReference>